<name>A0ABQ4ZAC8_9ASTR</name>
<feature type="compositionally biased region" description="Basic and acidic residues" evidence="1">
    <location>
        <begin position="1159"/>
        <end position="1169"/>
    </location>
</feature>
<feature type="compositionally biased region" description="Polar residues" evidence="1">
    <location>
        <begin position="591"/>
        <end position="601"/>
    </location>
</feature>
<comment type="caution">
    <text evidence="2">The sequence shown here is derived from an EMBL/GenBank/DDBJ whole genome shotgun (WGS) entry which is preliminary data.</text>
</comment>
<protein>
    <submittedName>
        <fullName evidence="2">Monodehydroascorbate reductase</fullName>
    </submittedName>
</protein>
<dbReference type="Proteomes" id="UP001151760">
    <property type="component" value="Unassembled WGS sequence"/>
</dbReference>
<feature type="region of interest" description="Disordered" evidence="1">
    <location>
        <begin position="887"/>
        <end position="1093"/>
    </location>
</feature>
<gene>
    <name evidence="2" type="ORF">Tco_0752747</name>
</gene>
<feature type="compositionally biased region" description="Low complexity" evidence="1">
    <location>
        <begin position="641"/>
        <end position="655"/>
    </location>
</feature>
<feature type="region of interest" description="Disordered" evidence="1">
    <location>
        <begin position="572"/>
        <end position="697"/>
    </location>
</feature>
<feature type="compositionally biased region" description="Acidic residues" evidence="1">
    <location>
        <begin position="939"/>
        <end position="949"/>
    </location>
</feature>
<feature type="compositionally biased region" description="Acidic residues" evidence="1">
    <location>
        <begin position="496"/>
        <end position="509"/>
    </location>
</feature>
<feature type="compositionally biased region" description="Basic and acidic residues" evidence="1">
    <location>
        <begin position="901"/>
        <end position="930"/>
    </location>
</feature>
<feature type="compositionally biased region" description="Basic residues" evidence="1">
    <location>
        <begin position="476"/>
        <end position="490"/>
    </location>
</feature>
<proteinExistence type="predicted"/>
<feature type="compositionally biased region" description="Basic and acidic residues" evidence="1">
    <location>
        <begin position="1137"/>
        <end position="1152"/>
    </location>
</feature>
<reference evidence="2" key="2">
    <citation type="submission" date="2022-01" db="EMBL/GenBank/DDBJ databases">
        <authorList>
            <person name="Yamashiro T."/>
            <person name="Shiraishi A."/>
            <person name="Satake H."/>
            <person name="Nakayama K."/>
        </authorList>
    </citation>
    <scope>NUCLEOTIDE SEQUENCE</scope>
</reference>
<feature type="compositionally biased region" description="Basic and acidic residues" evidence="1">
    <location>
        <begin position="748"/>
        <end position="776"/>
    </location>
</feature>
<accession>A0ABQ4ZAC8</accession>
<organism evidence="2 3">
    <name type="scientific">Tanacetum coccineum</name>
    <dbReference type="NCBI Taxonomy" id="301880"/>
    <lineage>
        <taxon>Eukaryota</taxon>
        <taxon>Viridiplantae</taxon>
        <taxon>Streptophyta</taxon>
        <taxon>Embryophyta</taxon>
        <taxon>Tracheophyta</taxon>
        <taxon>Spermatophyta</taxon>
        <taxon>Magnoliopsida</taxon>
        <taxon>eudicotyledons</taxon>
        <taxon>Gunneridae</taxon>
        <taxon>Pentapetalae</taxon>
        <taxon>asterids</taxon>
        <taxon>campanulids</taxon>
        <taxon>Asterales</taxon>
        <taxon>Asteraceae</taxon>
        <taxon>Asteroideae</taxon>
        <taxon>Anthemideae</taxon>
        <taxon>Anthemidinae</taxon>
        <taxon>Tanacetum</taxon>
    </lineage>
</organism>
<feature type="region of interest" description="Disordered" evidence="1">
    <location>
        <begin position="718"/>
        <end position="785"/>
    </location>
</feature>
<reference evidence="2" key="1">
    <citation type="journal article" date="2022" name="Int. J. Mol. Sci.">
        <title>Draft Genome of Tanacetum Coccineum: Genomic Comparison of Closely Related Tanacetum-Family Plants.</title>
        <authorList>
            <person name="Yamashiro T."/>
            <person name="Shiraishi A."/>
            <person name="Nakayama K."/>
            <person name="Satake H."/>
        </authorList>
    </citation>
    <scope>NUCLEOTIDE SEQUENCE</scope>
</reference>
<dbReference type="EMBL" id="BQNB010011106">
    <property type="protein sequence ID" value="GJS86206.1"/>
    <property type="molecule type" value="Genomic_DNA"/>
</dbReference>
<feature type="compositionally biased region" description="Low complexity" evidence="1">
    <location>
        <begin position="448"/>
        <end position="468"/>
    </location>
</feature>
<feature type="compositionally biased region" description="Basic and acidic residues" evidence="1">
    <location>
        <begin position="1009"/>
        <end position="1025"/>
    </location>
</feature>
<feature type="region of interest" description="Disordered" evidence="1">
    <location>
        <begin position="1137"/>
        <end position="1169"/>
    </location>
</feature>
<evidence type="ECO:0000256" key="1">
    <source>
        <dbReference type="SAM" id="MobiDB-lite"/>
    </source>
</evidence>
<evidence type="ECO:0000313" key="2">
    <source>
        <dbReference type="EMBL" id="GJS86206.1"/>
    </source>
</evidence>
<keyword evidence="3" id="KW-1185">Reference proteome</keyword>
<feature type="compositionally biased region" description="Basic and acidic residues" evidence="1">
    <location>
        <begin position="1041"/>
        <end position="1055"/>
    </location>
</feature>
<feature type="region of interest" description="Disordered" evidence="1">
    <location>
        <begin position="440"/>
        <end position="509"/>
    </location>
</feature>
<evidence type="ECO:0000313" key="3">
    <source>
        <dbReference type="Proteomes" id="UP001151760"/>
    </source>
</evidence>
<sequence length="1169" mass="130021">MNIGRLYCKNKARLVANGYRQEEEDVFVSQPEGFEDQANPTHVYRLKKALYGLKAAQGRGLQVSQSPGGIFINQAKYALETLKKYGMDLSDPVDTPMVDRLKLDEDLNGDHAGCQDSRRSTWGIAQFLGDRLNSMAEQIVPAQPPTRNDEQIVPRSQWLTIGKSNLLFNAQKIQKNPIFQISVDILKNTNFFQALTASANVPAIYLQQFWKTMSYNEKTGVYSCQLDEQWFDLSADLLRNALASTGDTVLDFVNELGYPEPVEIVSNIRVNYVYQPWRAILTLINQCLTGKTSGSDKPRHPVLQMLWGIVTQSNIDHAELLWEEFTQGIQTFFSHKASHKASLKNPKKKVTPLLIPYGRFSKVIIYYLASNNNIHRRPDSAVHHTGDDFILGNLKFVPKGESVEVFGMAIPDPLITEAIQQSSYYPKYLEMVAANTKKTPQESASFQPATKHATTKKPTTTTPVKQSKPAPPPTKKPSKRKLPQKVRKGKPTFQLVDEDDEAQQESIPQEEDLERAIKLSLDPALLPQGGAPVRGITIREPGSEATPKLQEVVGKGKAVVTEEQVAHSLVNLSKKKRTTEQFVFARRDQTPPDSTTGPSSQPEDDTSEKVVHESSSTSDSERTESDTESGTPKGDKVQGEIVSSTVTSGVSIPVSDPEKAHEAQAGPDPEPMQEDQTGSDSGKLHVSLAGPNPEHMDDEFIATAYPKVHENLKLITGERVLNDKPESHSGSMSSLKNLDDTVNFGDQFLHDQPTEDDQEKSKAREESDSNIPDRSHQTVTSTPPVIAPFTTVTSSEPSLLVTPPPINTEATTITTSLPEITPFIALQLRVARLEQEMSEVKKTDHSADVLASIESQVPTAVDKYLGTKLDNALLKVLERHTADLIEKHSVLPGPESIQNQESEKSPKEIIRTKREQDEDAMDKEVADKVKDHKRKHDSDDDEDDDDDEGPSAGSNQGKSAKRRRHDSGASGSAQPPTKDDEQSSKKPRKSDASASKQHPALPSTGWKITDTRDADVDSSMHRSDPESEQSEQSSDNIPMQDEGHVSDLEDTDNAHIPKVSTTTWFKPIPEGERPATPEPEWTIPPNDFPEPENNWANTYATTYQVPTENKLQRKTYDIGSFIKWFCRRTGKKKLCKADLEDVDSEHFDRDDNTGDDNEETKPDPEEIYK</sequence>